<name>A0A0R3RXR6_9BILA</name>
<feature type="domain" description="G-protein coupled receptors family 1 profile" evidence="10">
    <location>
        <begin position="1"/>
        <end position="198"/>
    </location>
</feature>
<reference evidence="12" key="1">
    <citation type="submission" date="2017-02" db="UniProtKB">
        <authorList>
            <consortium name="WormBaseParasite"/>
        </authorList>
    </citation>
    <scope>IDENTIFICATION</scope>
</reference>
<organism evidence="11 12">
    <name type="scientific">Elaeophora elaphi</name>
    <dbReference type="NCBI Taxonomy" id="1147741"/>
    <lineage>
        <taxon>Eukaryota</taxon>
        <taxon>Metazoa</taxon>
        <taxon>Ecdysozoa</taxon>
        <taxon>Nematoda</taxon>
        <taxon>Chromadorea</taxon>
        <taxon>Rhabditida</taxon>
        <taxon>Spirurina</taxon>
        <taxon>Spiruromorpha</taxon>
        <taxon>Filarioidea</taxon>
        <taxon>Onchocercidae</taxon>
        <taxon>Elaeophora</taxon>
    </lineage>
</organism>
<evidence type="ECO:0000256" key="2">
    <source>
        <dbReference type="ARBA" id="ARBA00022692"/>
    </source>
</evidence>
<evidence type="ECO:0000256" key="5">
    <source>
        <dbReference type="ARBA" id="ARBA00023136"/>
    </source>
</evidence>
<dbReference type="GO" id="GO:0004930">
    <property type="term" value="F:G protein-coupled receptor activity"/>
    <property type="evidence" value="ECO:0007669"/>
    <property type="project" value="UniProtKB-KW"/>
</dbReference>
<evidence type="ECO:0000256" key="3">
    <source>
        <dbReference type="ARBA" id="ARBA00022989"/>
    </source>
</evidence>
<evidence type="ECO:0000256" key="4">
    <source>
        <dbReference type="ARBA" id="ARBA00023040"/>
    </source>
</evidence>
<dbReference type="SUPFAM" id="SSF81321">
    <property type="entry name" value="Family A G protein-coupled receptor-like"/>
    <property type="match status" value="1"/>
</dbReference>
<keyword evidence="11" id="KW-1185">Reference proteome</keyword>
<keyword evidence="3 9" id="KW-1133">Transmembrane helix</keyword>
<keyword evidence="7" id="KW-0807">Transducer</keyword>
<dbReference type="Pfam" id="PF00001">
    <property type="entry name" value="7tm_1"/>
    <property type="match status" value="1"/>
</dbReference>
<keyword evidence="5 9" id="KW-0472">Membrane</keyword>
<sequence>MELLMSMMLMAIERAIISYFPNQLIFERFRTLIFIIVLWAISICFAVPVLTHDIPVKPIEFRFNCNISRKVPILFPIVYTLICDSCLIIILICFAALLSHSNQHKNQLMQTKSYENSALSRCMSEIHQDNQNLSKLVLLLIILFILFEGPYIILNIFIQIRNSNELLENNSAFKIPQVGDMILNWLRFMYPLLAPILIYASCAEIWLSVQRFIICRRTTEAVPIRRYSNDQEIILKVHASQCLSDNADLTDHKEKASGEISNGRYPNLSSKL</sequence>
<keyword evidence="6" id="KW-0675">Receptor</keyword>
<dbReference type="AlphaFoldDB" id="A0A0R3RXR6"/>
<evidence type="ECO:0000256" key="1">
    <source>
        <dbReference type="ARBA" id="ARBA00004141"/>
    </source>
</evidence>
<dbReference type="GO" id="GO:0016020">
    <property type="term" value="C:membrane"/>
    <property type="evidence" value="ECO:0007669"/>
    <property type="project" value="UniProtKB-SubCell"/>
</dbReference>
<feature type="transmembrane region" description="Helical" evidence="9">
    <location>
        <begin position="188"/>
        <end position="207"/>
    </location>
</feature>
<evidence type="ECO:0000256" key="9">
    <source>
        <dbReference type="SAM" id="Phobius"/>
    </source>
</evidence>
<proteinExistence type="predicted"/>
<feature type="transmembrane region" description="Helical" evidence="9">
    <location>
        <begin position="136"/>
        <end position="158"/>
    </location>
</feature>
<dbReference type="STRING" id="1147741.A0A0R3RXR6"/>
<dbReference type="PANTHER" id="PTHR24240">
    <property type="entry name" value="OPSIN"/>
    <property type="match status" value="1"/>
</dbReference>
<dbReference type="InterPro" id="IPR000276">
    <property type="entry name" value="GPCR_Rhodpsn"/>
</dbReference>
<keyword evidence="8" id="KW-0716">Sensory transduction</keyword>
<keyword evidence="8" id="KW-0844">Vision</keyword>
<dbReference type="WBParaSite" id="EEL_0000702401-mRNA-1">
    <property type="protein sequence ID" value="EEL_0000702401-mRNA-1"/>
    <property type="gene ID" value="EEL_0000702401"/>
</dbReference>
<dbReference type="GO" id="GO:0007601">
    <property type="term" value="P:visual perception"/>
    <property type="evidence" value="ECO:0007669"/>
    <property type="project" value="UniProtKB-KW"/>
</dbReference>
<protein>
    <submittedName>
        <fullName evidence="12">G_PROTEIN_RECEP_F1_2 domain-containing protein</fullName>
    </submittedName>
</protein>
<dbReference type="InterPro" id="IPR017452">
    <property type="entry name" value="GPCR_Rhodpsn_7TM"/>
</dbReference>
<evidence type="ECO:0000313" key="12">
    <source>
        <dbReference type="WBParaSite" id="EEL_0000702401-mRNA-1"/>
    </source>
</evidence>
<evidence type="ECO:0000313" key="11">
    <source>
        <dbReference type="Proteomes" id="UP000050640"/>
    </source>
</evidence>
<dbReference type="PROSITE" id="PS50262">
    <property type="entry name" value="G_PROTEIN_RECEP_F1_2"/>
    <property type="match status" value="1"/>
</dbReference>
<evidence type="ECO:0000259" key="10">
    <source>
        <dbReference type="PROSITE" id="PS50262"/>
    </source>
</evidence>
<evidence type="ECO:0000256" key="7">
    <source>
        <dbReference type="ARBA" id="ARBA00023224"/>
    </source>
</evidence>
<feature type="transmembrane region" description="Helical" evidence="9">
    <location>
        <begin position="71"/>
        <end position="98"/>
    </location>
</feature>
<dbReference type="Proteomes" id="UP000050640">
    <property type="component" value="Unplaced"/>
</dbReference>
<keyword evidence="4" id="KW-0297">G-protein coupled receptor</keyword>
<accession>A0A0R3RXR6</accession>
<comment type="subcellular location">
    <subcellularLocation>
        <location evidence="1">Membrane</location>
        <topology evidence="1">Multi-pass membrane protein</topology>
    </subcellularLocation>
</comment>
<dbReference type="Gene3D" id="1.20.1070.10">
    <property type="entry name" value="Rhodopsin 7-helix transmembrane proteins"/>
    <property type="match status" value="1"/>
</dbReference>
<evidence type="ECO:0000256" key="6">
    <source>
        <dbReference type="ARBA" id="ARBA00023170"/>
    </source>
</evidence>
<keyword evidence="2 9" id="KW-0812">Transmembrane</keyword>
<evidence type="ECO:0000256" key="8">
    <source>
        <dbReference type="ARBA" id="ARBA00023305"/>
    </source>
</evidence>
<feature type="transmembrane region" description="Helical" evidence="9">
    <location>
        <begin position="32"/>
        <end position="51"/>
    </location>
</feature>
<dbReference type="InterPro" id="IPR050125">
    <property type="entry name" value="GPCR_opsins"/>
</dbReference>